<protein>
    <submittedName>
        <fullName evidence="1">Uncharacterized protein</fullName>
    </submittedName>
</protein>
<organism evidence="1 2">
    <name type="scientific">Pangasianodon gigas</name>
    <name type="common">Mekong giant catfish</name>
    <name type="synonym">Pangasius gigas</name>
    <dbReference type="NCBI Taxonomy" id="30993"/>
    <lineage>
        <taxon>Eukaryota</taxon>
        <taxon>Metazoa</taxon>
        <taxon>Chordata</taxon>
        <taxon>Craniata</taxon>
        <taxon>Vertebrata</taxon>
        <taxon>Euteleostomi</taxon>
        <taxon>Actinopterygii</taxon>
        <taxon>Neopterygii</taxon>
        <taxon>Teleostei</taxon>
        <taxon>Ostariophysi</taxon>
        <taxon>Siluriformes</taxon>
        <taxon>Pangasiidae</taxon>
        <taxon>Pangasianodon</taxon>
    </lineage>
</organism>
<comment type="caution">
    <text evidence="1">The sequence shown here is derived from an EMBL/GenBank/DDBJ whole genome shotgun (WGS) entry which is preliminary data.</text>
</comment>
<gene>
    <name evidence="1" type="ORF">PGIGA_G00113830</name>
</gene>
<accession>A0ACC5W9P0</accession>
<sequence>MGEETRNPEGNSKEMPPEVHRRYNGLGTRLSCSKWQCSGLQRRTRSGNTCSATAICTGSIYQNGVPRGNHPQHCCI</sequence>
<name>A0ACC5W9P0_PANGG</name>
<dbReference type="EMBL" id="CM040455">
    <property type="protein sequence ID" value="MCI4375749.1"/>
    <property type="molecule type" value="Genomic_DNA"/>
</dbReference>
<keyword evidence="2" id="KW-1185">Reference proteome</keyword>
<evidence type="ECO:0000313" key="1">
    <source>
        <dbReference type="EMBL" id="MCI4375749.1"/>
    </source>
</evidence>
<evidence type="ECO:0000313" key="2">
    <source>
        <dbReference type="Proteomes" id="UP000829447"/>
    </source>
</evidence>
<reference evidence="1 2" key="1">
    <citation type="journal article" date="2022" name="bioRxiv">
        <title>An ancient truncated duplication of the anti-Mullerian hormone receptor type 2 gene is a potential conserved master sex determinant in the Pangasiidae catfish family.</title>
        <authorList>
            <person name="Wen M."/>
            <person name="Pan Q."/>
            <person name="Jouanno E."/>
            <person name="Montfort J."/>
            <person name="Zahm M."/>
            <person name="Cabau C."/>
            <person name="Klopp C."/>
            <person name="Iampietro C."/>
            <person name="Roques C."/>
            <person name="Bouchez O."/>
            <person name="Castinel A."/>
            <person name="Donnadieu C."/>
            <person name="Parrinello H."/>
            <person name="Poncet C."/>
            <person name="Belmonte E."/>
            <person name="Gautier V."/>
            <person name="Avarre J.-C."/>
            <person name="Dugue R."/>
            <person name="Gustiano R."/>
            <person name="Ha T.T.T."/>
            <person name="Campet M."/>
            <person name="Sriphairoj K."/>
            <person name="Ribolli J."/>
            <person name="de Almeida F.L."/>
            <person name="Desvignes T."/>
            <person name="Postlethwait J.H."/>
            <person name="Bucao C.F."/>
            <person name="Robinson-Rechavi M."/>
            <person name="Bobe J."/>
            <person name="Herpin A."/>
            <person name="Guiguen Y."/>
        </authorList>
    </citation>
    <scope>NUCLEOTIDE SEQUENCE [LARGE SCALE GENOMIC DNA]</scope>
    <source>
        <strain evidence="1">YG-Dec2019</strain>
    </source>
</reference>
<dbReference type="Proteomes" id="UP000829447">
    <property type="component" value="Linkage Group LG2"/>
</dbReference>
<proteinExistence type="predicted"/>